<dbReference type="Proteomes" id="UP001179952">
    <property type="component" value="Unassembled WGS sequence"/>
</dbReference>
<dbReference type="AlphaFoldDB" id="A0AAV9B4R4"/>
<protein>
    <submittedName>
        <fullName evidence="5">Uncharacterized protein</fullName>
    </submittedName>
</protein>
<dbReference type="PROSITE" id="PS00285">
    <property type="entry name" value="POTATO_INHIBITOR"/>
    <property type="match status" value="1"/>
</dbReference>
<feature type="chain" id="PRO_5043597337" evidence="4">
    <location>
        <begin position="26"/>
        <end position="99"/>
    </location>
</feature>
<evidence type="ECO:0000256" key="4">
    <source>
        <dbReference type="SAM" id="SignalP"/>
    </source>
</evidence>
<dbReference type="PANTHER" id="PTHR33091">
    <property type="entry name" value="PROTEIN, PUTATIVE, EXPRESSED-RELATED"/>
    <property type="match status" value="1"/>
</dbReference>
<reference evidence="5" key="1">
    <citation type="journal article" date="2023" name="Nat. Commun.">
        <title>Diploid and tetraploid genomes of Acorus and the evolution of monocots.</title>
        <authorList>
            <person name="Ma L."/>
            <person name="Liu K.W."/>
            <person name="Li Z."/>
            <person name="Hsiao Y.Y."/>
            <person name="Qi Y."/>
            <person name="Fu T."/>
            <person name="Tang G.D."/>
            <person name="Zhang D."/>
            <person name="Sun W.H."/>
            <person name="Liu D.K."/>
            <person name="Li Y."/>
            <person name="Chen G.Z."/>
            <person name="Liu X.D."/>
            <person name="Liao X.Y."/>
            <person name="Jiang Y.T."/>
            <person name="Yu X."/>
            <person name="Hao Y."/>
            <person name="Huang J."/>
            <person name="Zhao X.W."/>
            <person name="Ke S."/>
            <person name="Chen Y.Y."/>
            <person name="Wu W.L."/>
            <person name="Hsu J.L."/>
            <person name="Lin Y.F."/>
            <person name="Huang M.D."/>
            <person name="Li C.Y."/>
            <person name="Huang L."/>
            <person name="Wang Z.W."/>
            <person name="Zhao X."/>
            <person name="Zhong W.Y."/>
            <person name="Peng D.H."/>
            <person name="Ahmad S."/>
            <person name="Lan S."/>
            <person name="Zhang J.S."/>
            <person name="Tsai W.C."/>
            <person name="Van de Peer Y."/>
            <person name="Liu Z.J."/>
        </authorList>
    </citation>
    <scope>NUCLEOTIDE SEQUENCE</scope>
    <source>
        <strain evidence="5">SCP</strain>
    </source>
</reference>
<dbReference type="Pfam" id="PF00280">
    <property type="entry name" value="potato_inhibit"/>
    <property type="match status" value="1"/>
</dbReference>
<evidence type="ECO:0000256" key="3">
    <source>
        <dbReference type="ARBA" id="ARBA00022900"/>
    </source>
</evidence>
<keyword evidence="4" id="KW-0732">Signal</keyword>
<comment type="caution">
    <text evidence="5">The sequence shown here is derived from an EMBL/GenBank/DDBJ whole genome shotgun (WGS) entry which is preliminary data.</text>
</comment>
<name>A0AAV9B4R4_ACOGR</name>
<reference evidence="5" key="2">
    <citation type="submission" date="2023-06" db="EMBL/GenBank/DDBJ databases">
        <authorList>
            <person name="Ma L."/>
            <person name="Liu K.-W."/>
            <person name="Li Z."/>
            <person name="Hsiao Y.-Y."/>
            <person name="Qi Y."/>
            <person name="Fu T."/>
            <person name="Tang G."/>
            <person name="Zhang D."/>
            <person name="Sun W.-H."/>
            <person name="Liu D.-K."/>
            <person name="Li Y."/>
            <person name="Chen G.-Z."/>
            <person name="Liu X.-D."/>
            <person name="Liao X.-Y."/>
            <person name="Jiang Y.-T."/>
            <person name="Yu X."/>
            <person name="Hao Y."/>
            <person name="Huang J."/>
            <person name="Zhao X.-W."/>
            <person name="Ke S."/>
            <person name="Chen Y.-Y."/>
            <person name="Wu W.-L."/>
            <person name="Hsu J.-L."/>
            <person name="Lin Y.-F."/>
            <person name="Huang M.-D."/>
            <person name="Li C.-Y."/>
            <person name="Huang L."/>
            <person name="Wang Z.-W."/>
            <person name="Zhao X."/>
            <person name="Zhong W.-Y."/>
            <person name="Peng D.-H."/>
            <person name="Ahmad S."/>
            <person name="Lan S."/>
            <person name="Zhang J.-S."/>
            <person name="Tsai W.-C."/>
            <person name="Van De Peer Y."/>
            <person name="Liu Z.-J."/>
        </authorList>
    </citation>
    <scope>NUCLEOTIDE SEQUENCE</scope>
    <source>
        <strain evidence="5">SCP</strain>
        <tissue evidence="5">Leaves</tissue>
    </source>
</reference>
<dbReference type="PANTHER" id="PTHR33091:SF29">
    <property type="entry name" value="SUBTILISIN INHIBITOR 1"/>
    <property type="match status" value="1"/>
</dbReference>
<dbReference type="GO" id="GO:0004867">
    <property type="term" value="F:serine-type endopeptidase inhibitor activity"/>
    <property type="evidence" value="ECO:0007669"/>
    <property type="project" value="UniProtKB-KW"/>
</dbReference>
<evidence type="ECO:0000256" key="1">
    <source>
        <dbReference type="ARBA" id="ARBA00008210"/>
    </source>
</evidence>
<dbReference type="EMBL" id="JAUJYN010000005">
    <property type="protein sequence ID" value="KAK1271542.1"/>
    <property type="molecule type" value="Genomic_DNA"/>
</dbReference>
<accession>A0AAV9B4R4</accession>
<proteinExistence type="inferred from homology"/>
<dbReference type="PRINTS" id="PR00292">
    <property type="entry name" value="POTATOINHBTR"/>
</dbReference>
<gene>
    <name evidence="5" type="ORF">QJS04_geneDACA007754</name>
</gene>
<evidence type="ECO:0000313" key="6">
    <source>
        <dbReference type="Proteomes" id="UP001179952"/>
    </source>
</evidence>
<organism evidence="5 6">
    <name type="scientific">Acorus gramineus</name>
    <name type="common">Dwarf sweet flag</name>
    <dbReference type="NCBI Taxonomy" id="55184"/>
    <lineage>
        <taxon>Eukaryota</taxon>
        <taxon>Viridiplantae</taxon>
        <taxon>Streptophyta</taxon>
        <taxon>Embryophyta</taxon>
        <taxon>Tracheophyta</taxon>
        <taxon>Spermatophyta</taxon>
        <taxon>Magnoliopsida</taxon>
        <taxon>Liliopsida</taxon>
        <taxon>Acoraceae</taxon>
        <taxon>Acorus</taxon>
    </lineage>
</organism>
<evidence type="ECO:0000313" key="5">
    <source>
        <dbReference type="EMBL" id="KAK1271542.1"/>
    </source>
</evidence>
<sequence length="99" mass="11230">MNMKVIPSTHLFIFALLFICFLAMADQKAASATRAPKNEWPEVVGLTAEEAQNRIKQDMGVVHFQVVPQGNFVTMDHRPQRVRIFIDPDNKVSRPPRIG</sequence>
<keyword evidence="6" id="KW-1185">Reference proteome</keyword>
<comment type="similarity">
    <text evidence="1">Belongs to the protease inhibitor I13 (potato type I serine protease inhibitor) family.</text>
</comment>
<keyword evidence="2" id="KW-0646">Protease inhibitor</keyword>
<dbReference type="SUPFAM" id="SSF54654">
    <property type="entry name" value="CI-2 family of serine protease inhibitors"/>
    <property type="match status" value="1"/>
</dbReference>
<evidence type="ECO:0000256" key="2">
    <source>
        <dbReference type="ARBA" id="ARBA00022690"/>
    </source>
</evidence>
<keyword evidence="3" id="KW-0722">Serine protease inhibitor</keyword>
<dbReference type="InterPro" id="IPR000864">
    <property type="entry name" value="Prot_inh_pot1"/>
</dbReference>
<dbReference type="Gene3D" id="3.30.10.10">
    <property type="entry name" value="Trypsin Inhibitor V, subunit A"/>
    <property type="match status" value="1"/>
</dbReference>
<feature type="signal peptide" evidence="4">
    <location>
        <begin position="1"/>
        <end position="25"/>
    </location>
</feature>
<dbReference type="GO" id="GO:0009611">
    <property type="term" value="P:response to wounding"/>
    <property type="evidence" value="ECO:0007669"/>
    <property type="project" value="InterPro"/>
</dbReference>
<dbReference type="InterPro" id="IPR036354">
    <property type="entry name" value="Prot_inh_pot1_sf"/>
</dbReference>